<dbReference type="InterPro" id="IPR034660">
    <property type="entry name" value="DinB/YfiT-like"/>
</dbReference>
<dbReference type="EMBL" id="LGCK01000001">
    <property type="protein sequence ID" value="KPL75086.1"/>
    <property type="molecule type" value="Genomic_DNA"/>
</dbReference>
<gene>
    <name evidence="1" type="ORF">ADM99_00200</name>
</gene>
<dbReference type="RefSeq" id="WP_062420711.1">
    <property type="nucleotide sequence ID" value="NZ_BBYA01000003.1"/>
</dbReference>
<reference evidence="1 2" key="1">
    <citation type="submission" date="2015-07" db="EMBL/GenBank/DDBJ databases">
        <title>Genome sequence of Leptolinea tardivitalis DSM 16556.</title>
        <authorList>
            <person name="Hemp J."/>
            <person name="Ward L.M."/>
            <person name="Pace L.A."/>
            <person name="Fischer W.W."/>
        </authorList>
    </citation>
    <scope>NUCLEOTIDE SEQUENCE [LARGE SCALE GENOMIC DNA]</scope>
    <source>
        <strain evidence="1 2">YMTK-2</strain>
    </source>
</reference>
<proteinExistence type="predicted"/>
<protein>
    <recommendedName>
        <fullName evidence="3">DinB-like domain-containing protein</fullName>
    </recommendedName>
</protein>
<evidence type="ECO:0000313" key="2">
    <source>
        <dbReference type="Proteomes" id="UP000050430"/>
    </source>
</evidence>
<dbReference type="InterPro" id="IPR012550">
    <property type="entry name" value="DUF1706"/>
</dbReference>
<evidence type="ECO:0000313" key="1">
    <source>
        <dbReference type="EMBL" id="KPL75086.1"/>
    </source>
</evidence>
<comment type="caution">
    <text evidence="1">The sequence shown here is derived from an EMBL/GenBank/DDBJ whole genome shotgun (WGS) entry which is preliminary data.</text>
</comment>
<dbReference type="OrthoDB" id="162566at2"/>
<dbReference type="Pfam" id="PF08020">
    <property type="entry name" value="DUF1706"/>
    <property type="match status" value="1"/>
</dbReference>
<dbReference type="Gene3D" id="1.20.120.450">
    <property type="entry name" value="dinb family like domain"/>
    <property type="match status" value="1"/>
</dbReference>
<name>A0A0P6X291_9CHLR</name>
<accession>A0A0P6X291</accession>
<dbReference type="Proteomes" id="UP000050430">
    <property type="component" value="Unassembled WGS sequence"/>
</dbReference>
<dbReference type="AlphaFoldDB" id="A0A0P6X291"/>
<evidence type="ECO:0008006" key="3">
    <source>
        <dbReference type="Google" id="ProtNLM"/>
    </source>
</evidence>
<sequence length="166" mass="19679">MMTKDEIEAAVRKEYDLWVDLISRMGMFGVEKPISPSNLSFKDELAHLRTWQEITIVRLEAGWQNKEPVLPSWAEKYNNDSDEELDRINAWIFAQNKSRSYEDIYRGWNDGCQKVISMVGKIPESNFFRLSQFPWLDGYSLQDVVTWSLAHYEEHRESIEERLKIQ</sequence>
<organism evidence="1 2">
    <name type="scientific">Leptolinea tardivitalis</name>
    <dbReference type="NCBI Taxonomy" id="229920"/>
    <lineage>
        <taxon>Bacteria</taxon>
        <taxon>Bacillati</taxon>
        <taxon>Chloroflexota</taxon>
        <taxon>Anaerolineae</taxon>
        <taxon>Anaerolineales</taxon>
        <taxon>Anaerolineaceae</taxon>
        <taxon>Leptolinea</taxon>
    </lineage>
</organism>
<dbReference type="SUPFAM" id="SSF109854">
    <property type="entry name" value="DinB/YfiT-like putative metalloenzymes"/>
    <property type="match status" value="1"/>
</dbReference>
<keyword evidence="2" id="KW-1185">Reference proteome</keyword>